<keyword evidence="3" id="KW-1185">Reference proteome</keyword>
<name>A0A226C0S2_9FIRM</name>
<dbReference type="Proteomes" id="UP000214588">
    <property type="component" value="Unassembled WGS sequence"/>
</dbReference>
<dbReference type="EMBL" id="NIQC01000009">
    <property type="protein sequence ID" value="OWZ83977.1"/>
    <property type="molecule type" value="Genomic_DNA"/>
</dbReference>
<evidence type="ECO:0000313" key="3">
    <source>
        <dbReference type="Proteomes" id="UP000214588"/>
    </source>
</evidence>
<comment type="caution">
    <text evidence="2">The sequence shown here is derived from an EMBL/GenBank/DDBJ whole genome shotgun (WGS) entry which is preliminary data.</text>
</comment>
<dbReference type="Pfam" id="PF09989">
    <property type="entry name" value="DUF2229"/>
    <property type="match status" value="1"/>
</dbReference>
<dbReference type="InterPro" id="IPR051805">
    <property type="entry name" value="Dehydratase_Activator_Redct"/>
</dbReference>
<evidence type="ECO:0000313" key="2">
    <source>
        <dbReference type="EMBL" id="OWZ83977.1"/>
    </source>
</evidence>
<dbReference type="InterPro" id="IPR010327">
    <property type="entry name" value="FldB/FldC_alpha/beta"/>
</dbReference>
<accession>A0A226C0S2</accession>
<organism evidence="2 3">
    <name type="scientific">Natranaerobius trueperi</name>
    <dbReference type="NCBI Taxonomy" id="759412"/>
    <lineage>
        <taxon>Bacteria</taxon>
        <taxon>Bacillati</taxon>
        <taxon>Bacillota</taxon>
        <taxon>Clostridia</taxon>
        <taxon>Natranaerobiales</taxon>
        <taxon>Natranaerobiaceae</taxon>
        <taxon>Natranaerobius</taxon>
    </lineage>
</organism>
<dbReference type="PANTHER" id="PTHR32329:SF2">
    <property type="entry name" value="BIFUNCTIONAL PROTEIN [INCLUDES 2-HYDROXYACYL-COA DEHYDRATASE (N-TER) AND ITS ACTIVATOR DOMAIN (C_TERM)"/>
    <property type="match status" value="1"/>
</dbReference>
<evidence type="ECO:0000259" key="1">
    <source>
        <dbReference type="Pfam" id="PF09989"/>
    </source>
</evidence>
<reference evidence="2 3" key="1">
    <citation type="submission" date="2017-06" db="EMBL/GenBank/DDBJ databases">
        <title>Draft Genome Sequence of Natranaerobius trueperi halophilic, alkalithermophilic bacteria from soda lakes.</title>
        <authorList>
            <person name="Zhao B."/>
        </authorList>
    </citation>
    <scope>NUCLEOTIDE SEQUENCE [LARGE SCALE GENOMIC DNA]</scope>
    <source>
        <strain evidence="2 3">DSM 18760</strain>
    </source>
</reference>
<dbReference type="Gene3D" id="3.40.50.11900">
    <property type="match status" value="1"/>
</dbReference>
<protein>
    <recommendedName>
        <fullName evidence="1">DUF2229 domain-containing protein</fullName>
    </recommendedName>
</protein>
<gene>
    <name evidence="2" type="ORF">CDO51_05295</name>
</gene>
<feature type="domain" description="DUF2229" evidence="1">
    <location>
        <begin position="2"/>
        <end position="220"/>
    </location>
</feature>
<dbReference type="RefSeq" id="WP_089023267.1">
    <property type="nucleotide sequence ID" value="NZ_NIQC01000009.1"/>
</dbReference>
<dbReference type="InterPro" id="IPR018709">
    <property type="entry name" value="CoA_activase_DUF2229"/>
</dbReference>
<sequence>MKIGIPRGLLYYNDFPFWKTFFENLGHQVVLSQKTNRDTLTQGVNFAVDDVCLPVKVYFGHVLQLLKDSSIDKVFIPNVISNKKAKYYCPKLFAISDIISNMSDMANNKLLEIEVNAQKSRRHFFSQLLKLSNECGTRSYITTLLAHQKAKKEQNLYIKKLKQGYLPTELLENNTDLNDNTEILKIGVFGHTYNVNDEFINMGILNKLRELKAKPVTAEMYTDSELEYGLNRLYKPTFWSFGEEILGASLRQIDKREVDGVILPVAFGCGPDSLIIEICEREFSENNIPLLILTLDEHTGKAGLNTRVEAFIDMLNRRREAI</sequence>
<proteinExistence type="predicted"/>
<dbReference type="OrthoDB" id="9780120at2"/>
<dbReference type="PANTHER" id="PTHR32329">
    <property type="entry name" value="BIFUNCTIONAL PROTEIN [INCLUDES 2-HYDROXYACYL-COA DEHYDRATASE (N-TER) AND ITS ACTIVATOR DOMAIN (C_TERM)-RELATED"/>
    <property type="match status" value="1"/>
</dbReference>
<dbReference type="Pfam" id="PF06050">
    <property type="entry name" value="HGD-D"/>
    <property type="match status" value="1"/>
</dbReference>
<dbReference type="AlphaFoldDB" id="A0A226C0S2"/>